<dbReference type="InterPro" id="IPR050679">
    <property type="entry name" value="Bact_HTH_transcr_reg"/>
</dbReference>
<reference evidence="5 6" key="1">
    <citation type="submission" date="2017-02" db="EMBL/GenBank/DDBJ databases">
        <authorList>
            <person name="Peterson S.W."/>
        </authorList>
    </citation>
    <scope>NUCLEOTIDE SEQUENCE [LARGE SCALE GENOMIC DNA]</scope>
    <source>
        <strain evidence="5 6">M1</strain>
    </source>
</reference>
<protein>
    <submittedName>
        <fullName evidence="5">Transcriptional regulator, GntR family</fullName>
    </submittedName>
</protein>
<keyword evidence="2" id="KW-0238">DNA-binding</keyword>
<proteinExistence type="predicted"/>
<dbReference type="InterPro" id="IPR028978">
    <property type="entry name" value="Chorismate_lyase_/UTRA_dom_sf"/>
</dbReference>
<dbReference type="SMART" id="SM00345">
    <property type="entry name" value="HTH_GNTR"/>
    <property type="match status" value="1"/>
</dbReference>
<dbReference type="AlphaFoldDB" id="A0A1T5J833"/>
<dbReference type="Proteomes" id="UP000190285">
    <property type="component" value="Unassembled WGS sequence"/>
</dbReference>
<accession>A0A1T5J833</accession>
<evidence type="ECO:0000259" key="4">
    <source>
        <dbReference type="PROSITE" id="PS50949"/>
    </source>
</evidence>
<dbReference type="SMART" id="SM00866">
    <property type="entry name" value="UTRA"/>
    <property type="match status" value="1"/>
</dbReference>
<dbReference type="Gene3D" id="3.40.1410.10">
    <property type="entry name" value="Chorismate lyase-like"/>
    <property type="match status" value="1"/>
</dbReference>
<dbReference type="PRINTS" id="PR00035">
    <property type="entry name" value="HTHGNTR"/>
</dbReference>
<dbReference type="PROSITE" id="PS50949">
    <property type="entry name" value="HTH_GNTR"/>
    <property type="match status" value="1"/>
</dbReference>
<dbReference type="Gene3D" id="1.10.10.10">
    <property type="entry name" value="Winged helix-like DNA-binding domain superfamily/Winged helix DNA-binding domain"/>
    <property type="match status" value="1"/>
</dbReference>
<dbReference type="GO" id="GO:0003700">
    <property type="term" value="F:DNA-binding transcription factor activity"/>
    <property type="evidence" value="ECO:0007669"/>
    <property type="project" value="InterPro"/>
</dbReference>
<evidence type="ECO:0000256" key="3">
    <source>
        <dbReference type="ARBA" id="ARBA00023163"/>
    </source>
</evidence>
<keyword evidence="3" id="KW-0804">Transcription</keyword>
<dbReference type="PANTHER" id="PTHR44846">
    <property type="entry name" value="MANNOSYL-D-GLYCERATE TRANSPORT/METABOLISM SYSTEM REPRESSOR MNGR-RELATED"/>
    <property type="match status" value="1"/>
</dbReference>
<dbReference type="Pfam" id="PF00392">
    <property type="entry name" value="GntR"/>
    <property type="match status" value="1"/>
</dbReference>
<dbReference type="GO" id="GO:0045892">
    <property type="term" value="P:negative regulation of DNA-templated transcription"/>
    <property type="evidence" value="ECO:0007669"/>
    <property type="project" value="TreeGrafter"/>
</dbReference>
<evidence type="ECO:0000256" key="2">
    <source>
        <dbReference type="ARBA" id="ARBA00023125"/>
    </source>
</evidence>
<keyword evidence="1" id="KW-0805">Transcription regulation</keyword>
<dbReference type="PANTHER" id="PTHR44846:SF1">
    <property type="entry name" value="MANNOSYL-D-GLYCERATE TRANSPORT_METABOLISM SYSTEM REPRESSOR MNGR-RELATED"/>
    <property type="match status" value="1"/>
</dbReference>
<dbReference type="EMBL" id="FUZT01000002">
    <property type="protein sequence ID" value="SKC47707.1"/>
    <property type="molecule type" value="Genomic_DNA"/>
</dbReference>
<dbReference type="InterPro" id="IPR011663">
    <property type="entry name" value="UTRA"/>
</dbReference>
<dbReference type="SUPFAM" id="SSF46785">
    <property type="entry name" value="Winged helix' DNA-binding domain"/>
    <property type="match status" value="1"/>
</dbReference>
<keyword evidence="6" id="KW-1185">Reference proteome</keyword>
<sequence>MISIKNEKEVLIIDKLINDIVKGHYKENDKLPSENELTNKYKVPRITIRKVYERLEEMGYIYSKQGKGRYLKDKKQKIDLVLSGNESFSKKMKDKGYNFYSQNMFCEEIEYNKKIYNELEISKNDKVYKIGRLRFIDEKPIALHISYVAKSLFQDIDENGKNIRSMFEYYRSKGYTEFDSEESVLRVAFPTYYEREIFKSSCLIPMLIVECNCIDKKTGRKLEYTKIIYRSDVFKYKI</sequence>
<name>A0A1T5J833_9FIRM</name>
<evidence type="ECO:0000313" key="5">
    <source>
        <dbReference type="EMBL" id="SKC47707.1"/>
    </source>
</evidence>
<gene>
    <name evidence="5" type="ORF">SAMN02194393_01002</name>
</gene>
<dbReference type="SUPFAM" id="SSF64288">
    <property type="entry name" value="Chorismate lyase-like"/>
    <property type="match status" value="1"/>
</dbReference>
<dbReference type="GO" id="GO:0003677">
    <property type="term" value="F:DNA binding"/>
    <property type="evidence" value="ECO:0007669"/>
    <property type="project" value="UniProtKB-KW"/>
</dbReference>
<dbReference type="InterPro" id="IPR036388">
    <property type="entry name" value="WH-like_DNA-bd_sf"/>
</dbReference>
<dbReference type="RefSeq" id="WP_330397334.1">
    <property type="nucleotide sequence ID" value="NZ_FUZT01000002.1"/>
</dbReference>
<dbReference type="InterPro" id="IPR036390">
    <property type="entry name" value="WH_DNA-bd_sf"/>
</dbReference>
<evidence type="ECO:0000313" key="6">
    <source>
        <dbReference type="Proteomes" id="UP000190285"/>
    </source>
</evidence>
<dbReference type="STRING" id="36842.SAMN02194393_01002"/>
<dbReference type="InterPro" id="IPR000524">
    <property type="entry name" value="Tscrpt_reg_HTH_GntR"/>
</dbReference>
<dbReference type="Pfam" id="PF07702">
    <property type="entry name" value="UTRA"/>
    <property type="match status" value="1"/>
</dbReference>
<organism evidence="5 6">
    <name type="scientific">Maledivibacter halophilus</name>
    <dbReference type="NCBI Taxonomy" id="36842"/>
    <lineage>
        <taxon>Bacteria</taxon>
        <taxon>Bacillati</taxon>
        <taxon>Bacillota</taxon>
        <taxon>Clostridia</taxon>
        <taxon>Peptostreptococcales</taxon>
        <taxon>Caminicellaceae</taxon>
        <taxon>Maledivibacter</taxon>
    </lineage>
</organism>
<evidence type="ECO:0000256" key="1">
    <source>
        <dbReference type="ARBA" id="ARBA00023015"/>
    </source>
</evidence>
<dbReference type="CDD" id="cd07377">
    <property type="entry name" value="WHTH_GntR"/>
    <property type="match status" value="1"/>
</dbReference>
<feature type="domain" description="HTH gntR-type" evidence="4">
    <location>
        <begin position="6"/>
        <end position="74"/>
    </location>
</feature>